<organism evidence="2">
    <name type="scientific">Melioribacter roseus</name>
    <dbReference type="NCBI Taxonomy" id="1134405"/>
    <lineage>
        <taxon>Bacteria</taxon>
        <taxon>Pseudomonadati</taxon>
        <taxon>Ignavibacteriota</taxon>
        <taxon>Ignavibacteria</taxon>
        <taxon>Ignavibacteriales</taxon>
        <taxon>Melioribacteraceae</taxon>
        <taxon>Melioribacter</taxon>
    </lineage>
</organism>
<keyword evidence="2" id="KW-0808">Transferase</keyword>
<dbReference type="AlphaFoldDB" id="A0A146IWF2"/>
<protein>
    <submittedName>
        <fullName evidence="2">Laminaridextrin phosphorylase</fullName>
        <ecNumber evidence="2">2.4.1.30</ecNumber>
    </submittedName>
</protein>
<accession>A0A146IWF2</accession>
<dbReference type="EMBL" id="LC140883">
    <property type="protein sequence ID" value="BAU78238.1"/>
    <property type="molecule type" value="Genomic_DNA"/>
</dbReference>
<keyword evidence="1" id="KW-0175">Coiled coil</keyword>
<proteinExistence type="predicted"/>
<sequence length="1154" mass="133945">MNQNSIQIGFHPLRYETKTIKSEIVKIDNEEFNCIRNFDLMNPFLMSIVSGSDLWMFISSYGGLTAGRINPDHALFPYYTEDKIHDSRDITGGKTILIVRKDSNNFLWEPLSGKYESIYNAERNLYKNISGNKIIFEEINHDLKLAFRYQWTSCDKYGFVKKSFIENLDERVVTVRLLDGIMNIMPSGTNRRFQLEYSSLLDAYKKNELLEEINLGIFALSSVPTDRAEPSESLETSVVWSCGLHETDILLSTDQLNNFRSDSVVSKELNSNGKRGSYFIHSEFDLIPSEQKYWYIVADVDYDHSKLVELISILESGIDPVSSIEKEIEEDTSKLKLLIAKADGCQLTSDRLTNYRHLSNVMFNIMRGGVFDNNYNIDKDDFIKYLRAISVRSYDQYISRLEKLPGSITKDSLVQFADETGDKELLRMAIEYMPLSFSRRHGDPSRPWNLFSIDIKDEYGNKVYNYQGNWRDIFQNWEALSYSFPEYTESMIFKFLNASTADGYNPYRLTKESFDWEELDPDDEWSYIGYWGDHQIIYLLKLLETLSKFKPSRLAELLEEDLFVFANVPYRIKPYDEILKDPRNSIDFDYQLNDSIKQKVSTLGETGKYLLDKNDVPHRATLAEKLIIPLMTKISNFVPEAGIWMNTQRPEWNDANNALAGYGASMVTLFYMRRYIAFLIDLIEDFGNDNLTLSKELCDFIEAIEKTLAESKDLFNDKLNDEIRKKIVDGLGKAGSDYRNTIYNAAFRKGKVGYDKNKLLRLFKLMMEIIDHSIKYNRREDGLYHSYNLMEISDNAISIHRLDEMLEGQVAVLSSGYLTGGETLELLDSLRNSRLYRADQKSYTLYPVKTLPPFIKKNQIPDREIEKSQLLKTMLANRDYRLIVPDKNGNYHFKKHLRNAALLKNELEKLKNDYGDLIESEKNIIVDIYEKVFQHRYFTGRSGTFYKYEGIGSIYWHMVSKLLLAVEENYYRIIFSDKNLNLLDKLKERYYEIKEGLGIHKSPDEYGAFTTDPYSHTPLNSGVQQPGLTGQVKEDVISRLGELGIVIKEGQISFVPHFLNDNEFLNKSQIFNYYDVYEKEQTMIINAGMLIFTYCQVPIVYSLSDESKIIVNLTDGEREVEEGLVLSRKWSDSIFKREGKISSVIVLINNINKQ</sequence>
<dbReference type="EC" id="2.4.1.30" evidence="2"/>
<reference evidence="2" key="1">
    <citation type="submission" date="2016-03" db="EMBL/GenBank/DDBJ databases">
        <title>Cloning and heterologous expression of the gene encoding laminaridextrin phosphorylase from Melioribacter roseus.</title>
        <authorList>
            <person name="Isono N."/>
            <person name="Mori H."/>
        </authorList>
    </citation>
    <scope>NUCLEOTIDE SEQUENCE</scope>
    <source>
        <strain evidence="2">DSM 23840</strain>
    </source>
</reference>
<evidence type="ECO:0000256" key="1">
    <source>
        <dbReference type="SAM" id="Coils"/>
    </source>
</evidence>
<feature type="coiled-coil region" evidence="1">
    <location>
        <begin position="893"/>
        <end position="920"/>
    </location>
</feature>
<gene>
    <name evidence="2" type="primary">mrldp</name>
</gene>
<keyword evidence="2" id="KW-0328">Glycosyltransferase</keyword>
<dbReference type="OMA" id="PEWNDAN"/>
<evidence type="ECO:0000313" key="2">
    <source>
        <dbReference type="EMBL" id="BAU78238.1"/>
    </source>
</evidence>
<dbReference type="GO" id="GO:0047515">
    <property type="term" value="F:1,3-beta-oligoglucan phosphorylase activity"/>
    <property type="evidence" value="ECO:0007669"/>
    <property type="project" value="UniProtKB-EC"/>
</dbReference>
<dbReference type="SMR" id="A0A146IWF2"/>
<name>A0A146IWF2_9BACT</name>